<dbReference type="RefSeq" id="WP_008413474.1">
    <property type="nucleotide sequence ID" value="NZ_CAOS01000015.1"/>
</dbReference>
<dbReference type="AlphaFoldDB" id="K8E152"/>
<evidence type="ECO:0000313" key="3">
    <source>
        <dbReference type="Proteomes" id="UP000009315"/>
    </source>
</evidence>
<dbReference type="EMBL" id="CAOS01000015">
    <property type="protein sequence ID" value="CCO09452.1"/>
    <property type="molecule type" value="Genomic_DNA"/>
</dbReference>
<feature type="region of interest" description="Disordered" evidence="1">
    <location>
        <begin position="1"/>
        <end position="28"/>
    </location>
</feature>
<comment type="caution">
    <text evidence="2">The sequence shown here is derived from an EMBL/GenBank/DDBJ whole genome shotgun (WGS) entry which is preliminary data.</text>
</comment>
<accession>K8E152</accession>
<keyword evidence="3" id="KW-1185">Reference proteome</keyword>
<reference evidence="2 3" key="1">
    <citation type="journal article" date="2013" name="Genome Announc.">
        <title>Genome Sequence of the Sulfate-Reducing Bacterium Desulfotomaculum hydrothermale Lam5(T).</title>
        <authorList>
            <person name="Amin O."/>
            <person name="Fardeau M.L."/>
            <person name="Valette O."/>
            <person name="Hirschler-Rea A."/>
            <person name="Barbe V."/>
            <person name="Medigue C."/>
            <person name="Vacherie B."/>
            <person name="Ollivier B."/>
            <person name="Bertin P.N."/>
            <person name="Dolla A."/>
        </authorList>
    </citation>
    <scope>NUCLEOTIDE SEQUENCE [LARGE SCALE GENOMIC DNA]</scope>
    <source>
        <strain evidence="3">Lam5 / DSM 18033</strain>
    </source>
</reference>
<protein>
    <submittedName>
        <fullName evidence="2">Uncharacterized protein</fullName>
    </submittedName>
</protein>
<dbReference type="STRING" id="1121428.DESHY_80119"/>
<gene>
    <name evidence="2" type="ORF">DESHY_80119</name>
</gene>
<evidence type="ECO:0000313" key="2">
    <source>
        <dbReference type="EMBL" id="CCO09452.1"/>
    </source>
</evidence>
<evidence type="ECO:0000256" key="1">
    <source>
        <dbReference type="SAM" id="MobiDB-lite"/>
    </source>
</evidence>
<sequence>MLRSPLGTPAAHPPRIGRRPHPVGATPTVPFASLDKCCFRRIDKFGGDHKTYRRCLDRNKREIKICHYLQLQIDGFGFMVNANIYITGLTGG</sequence>
<organism evidence="2 3">
    <name type="scientific">Desulforamulus hydrothermalis Lam5 = DSM 18033</name>
    <dbReference type="NCBI Taxonomy" id="1121428"/>
    <lineage>
        <taxon>Bacteria</taxon>
        <taxon>Bacillati</taxon>
        <taxon>Bacillota</taxon>
        <taxon>Clostridia</taxon>
        <taxon>Eubacteriales</taxon>
        <taxon>Peptococcaceae</taxon>
        <taxon>Desulforamulus</taxon>
    </lineage>
</organism>
<proteinExistence type="predicted"/>
<name>K8E152_9FIRM</name>
<dbReference type="Proteomes" id="UP000009315">
    <property type="component" value="Unassembled WGS sequence"/>
</dbReference>